<dbReference type="InterPro" id="IPR000620">
    <property type="entry name" value="EamA_dom"/>
</dbReference>
<comment type="caution">
    <text evidence="8">The sequence shown here is derived from an EMBL/GenBank/DDBJ whole genome shotgun (WGS) entry which is preliminary data.</text>
</comment>
<feature type="transmembrane region" description="Helical" evidence="6">
    <location>
        <begin position="126"/>
        <end position="142"/>
    </location>
</feature>
<feature type="transmembrane region" description="Helical" evidence="6">
    <location>
        <begin position="7"/>
        <end position="24"/>
    </location>
</feature>
<feature type="transmembrane region" description="Helical" evidence="6">
    <location>
        <begin position="273"/>
        <end position="291"/>
    </location>
</feature>
<feature type="transmembrane region" description="Helical" evidence="6">
    <location>
        <begin position="249"/>
        <end position="267"/>
    </location>
</feature>
<evidence type="ECO:0000256" key="3">
    <source>
        <dbReference type="ARBA" id="ARBA00022692"/>
    </source>
</evidence>
<evidence type="ECO:0000313" key="8">
    <source>
        <dbReference type="EMBL" id="MPL66684.1"/>
    </source>
</evidence>
<dbReference type="PANTHER" id="PTHR42920">
    <property type="entry name" value="OS03G0707200 PROTEIN-RELATED"/>
    <property type="match status" value="1"/>
</dbReference>
<feature type="transmembrane region" description="Helical" evidence="6">
    <location>
        <begin position="154"/>
        <end position="174"/>
    </location>
</feature>
<protein>
    <recommendedName>
        <fullName evidence="7">EamA domain-containing protein</fullName>
    </recommendedName>
</protein>
<dbReference type="InterPro" id="IPR037185">
    <property type="entry name" value="EmrE-like"/>
</dbReference>
<evidence type="ECO:0000256" key="2">
    <source>
        <dbReference type="ARBA" id="ARBA00022475"/>
    </source>
</evidence>
<accession>A0A644TII5</accession>
<proteinExistence type="predicted"/>
<dbReference type="Pfam" id="PF00892">
    <property type="entry name" value="EamA"/>
    <property type="match status" value="2"/>
</dbReference>
<dbReference type="SUPFAM" id="SSF103481">
    <property type="entry name" value="Multidrug resistance efflux transporter EmrE"/>
    <property type="match status" value="2"/>
</dbReference>
<evidence type="ECO:0000256" key="6">
    <source>
        <dbReference type="SAM" id="Phobius"/>
    </source>
</evidence>
<feature type="transmembrane region" description="Helical" evidence="6">
    <location>
        <begin position="36"/>
        <end position="58"/>
    </location>
</feature>
<evidence type="ECO:0000256" key="1">
    <source>
        <dbReference type="ARBA" id="ARBA00004651"/>
    </source>
</evidence>
<evidence type="ECO:0000256" key="5">
    <source>
        <dbReference type="ARBA" id="ARBA00023136"/>
    </source>
</evidence>
<feature type="domain" description="EamA" evidence="7">
    <location>
        <begin position="155"/>
        <end position="291"/>
    </location>
</feature>
<feature type="transmembrane region" description="Helical" evidence="6">
    <location>
        <begin position="186"/>
        <end position="204"/>
    </location>
</feature>
<dbReference type="PANTHER" id="PTHR42920:SF11">
    <property type="entry name" value="INNER MEMBRANE PROTEIN YTFF"/>
    <property type="match status" value="1"/>
</dbReference>
<feature type="transmembrane region" description="Helical" evidence="6">
    <location>
        <begin position="96"/>
        <end position="117"/>
    </location>
</feature>
<dbReference type="InterPro" id="IPR051258">
    <property type="entry name" value="Diverse_Substrate_Transporter"/>
</dbReference>
<dbReference type="EMBL" id="VSSQ01000033">
    <property type="protein sequence ID" value="MPL66684.1"/>
    <property type="molecule type" value="Genomic_DNA"/>
</dbReference>
<keyword evidence="5 6" id="KW-0472">Membrane</keyword>
<gene>
    <name evidence="8" type="ORF">SDC9_12371</name>
</gene>
<dbReference type="GO" id="GO:0005886">
    <property type="term" value="C:plasma membrane"/>
    <property type="evidence" value="ECO:0007669"/>
    <property type="project" value="UniProtKB-SubCell"/>
</dbReference>
<feature type="domain" description="EamA" evidence="7">
    <location>
        <begin position="6"/>
        <end position="140"/>
    </location>
</feature>
<comment type="subcellular location">
    <subcellularLocation>
        <location evidence="1">Cell membrane</location>
        <topology evidence="1">Multi-pass membrane protein</topology>
    </subcellularLocation>
</comment>
<evidence type="ECO:0000259" key="7">
    <source>
        <dbReference type="Pfam" id="PF00892"/>
    </source>
</evidence>
<dbReference type="AlphaFoldDB" id="A0A644TII5"/>
<reference evidence="8" key="1">
    <citation type="submission" date="2019-08" db="EMBL/GenBank/DDBJ databases">
        <authorList>
            <person name="Kucharzyk K."/>
            <person name="Murdoch R.W."/>
            <person name="Higgins S."/>
            <person name="Loffler F."/>
        </authorList>
    </citation>
    <scope>NUCLEOTIDE SEQUENCE</scope>
</reference>
<evidence type="ECO:0000256" key="4">
    <source>
        <dbReference type="ARBA" id="ARBA00022989"/>
    </source>
</evidence>
<sequence length="309" mass="33910">MKGASKGHIAILTTNIIFGINIVIAKNVLSNGNIDALALTYFRILGATIAFWIASLFVKREKLIVKDFVILFFASLFGIVINQTSFIVGLKTTSPIDASLIITLTPIITMLISAAYLKEPITSKKIIGVLIGCSGAVILIFSSKYLNVSGTRSWFGNSLCFLSSLAYACYLVFFRDFIKTKHPVTLMKWMFLFSAILLLPIGIPKISAVDISSINTLIGVEILYVVLMATFLTYLLIPIGQKNLRPTTLTMYNYLQPIIAAVLAIFLGQDAFGLEKVLAAVLVFLGVYVVTQSKSRQQLEEESKVKSNS</sequence>
<keyword evidence="3 6" id="KW-0812">Transmembrane</keyword>
<feature type="transmembrane region" description="Helical" evidence="6">
    <location>
        <begin position="216"/>
        <end position="237"/>
    </location>
</feature>
<keyword evidence="4 6" id="KW-1133">Transmembrane helix</keyword>
<name>A0A644TII5_9ZZZZ</name>
<keyword evidence="2" id="KW-1003">Cell membrane</keyword>
<feature type="transmembrane region" description="Helical" evidence="6">
    <location>
        <begin position="70"/>
        <end position="90"/>
    </location>
</feature>
<organism evidence="8">
    <name type="scientific">bioreactor metagenome</name>
    <dbReference type="NCBI Taxonomy" id="1076179"/>
    <lineage>
        <taxon>unclassified sequences</taxon>
        <taxon>metagenomes</taxon>
        <taxon>ecological metagenomes</taxon>
    </lineage>
</organism>